<dbReference type="Proteomes" id="UP001217582">
    <property type="component" value="Chromosome 2"/>
</dbReference>
<dbReference type="GO" id="GO:0006887">
    <property type="term" value="P:exocytosis"/>
    <property type="evidence" value="ECO:0007669"/>
    <property type="project" value="TreeGrafter"/>
</dbReference>
<protein>
    <recommendedName>
        <fullName evidence="4">GDP/GTP exchange factor Sec2 N-terminal domain-containing protein</fullName>
    </recommendedName>
</protein>
<evidence type="ECO:0000313" key="6">
    <source>
        <dbReference type="Proteomes" id="UP001217582"/>
    </source>
</evidence>
<dbReference type="Pfam" id="PF06428">
    <property type="entry name" value="Sec2p"/>
    <property type="match status" value="1"/>
</dbReference>
<dbReference type="Gene3D" id="6.10.140.910">
    <property type="match status" value="1"/>
</dbReference>
<dbReference type="GO" id="GO:0070319">
    <property type="term" value="C:Golgi to plasma membrane transport vesicle"/>
    <property type="evidence" value="ECO:0007669"/>
    <property type="project" value="TreeGrafter"/>
</dbReference>
<feature type="compositionally biased region" description="Basic and acidic residues" evidence="3">
    <location>
        <begin position="1"/>
        <end position="30"/>
    </location>
</feature>
<feature type="compositionally biased region" description="Polar residues" evidence="3">
    <location>
        <begin position="504"/>
        <end position="520"/>
    </location>
</feature>
<reference evidence="5 6" key="1">
    <citation type="submission" date="2023-03" db="EMBL/GenBank/DDBJ databases">
        <title>Mating type loci evolution in Malassezia.</title>
        <authorList>
            <person name="Coelho M.A."/>
        </authorList>
    </citation>
    <scope>NUCLEOTIDE SEQUENCE [LARGE SCALE GENOMIC DNA]</scope>
    <source>
        <strain evidence="5 6">CBS 13387</strain>
    </source>
</reference>
<evidence type="ECO:0000256" key="1">
    <source>
        <dbReference type="ARBA" id="ARBA00023054"/>
    </source>
</evidence>
<feature type="compositionally biased region" description="Polar residues" evidence="3">
    <location>
        <begin position="651"/>
        <end position="664"/>
    </location>
</feature>
<evidence type="ECO:0000259" key="4">
    <source>
        <dbReference type="Pfam" id="PF06428"/>
    </source>
</evidence>
<feature type="compositionally biased region" description="Polar residues" evidence="3">
    <location>
        <begin position="678"/>
        <end position="687"/>
    </location>
</feature>
<name>A0AAJ6CM21_9BASI</name>
<dbReference type="GO" id="GO:0005085">
    <property type="term" value="F:guanyl-nucleotide exchange factor activity"/>
    <property type="evidence" value="ECO:0007669"/>
    <property type="project" value="InterPro"/>
</dbReference>
<sequence length="814" mass="90406">MGRDRVDKTAPINDEREEKEADKTDMRSELETSALNESASVSNDANDHVSSISLPEQSSSGAIGSLEQKEDDDETQAIPEDAPVTEEFEAESSQDRAADPGAAVAHEGVESVPRSKMMTSPSQSTVFLTAMQPEELEAELRSQVSSLNAKLVAAINRMSDLEDELTVSQNSLRANKAMVEELSKERDQYVSALSTGLLVEKSHVSSEMQRMMERVVDATAQRGKAESDRTRIEAELEELSASLFNEANKMVAVERLNRSRSETRSKELEASLQDAERIMADHQEMLKSLQSEVDALRKQPAQQGSSLTSPIRAPQIHINIPPYQEFLAFLSHIRGLRQQLDPFFAMQKRGEDWTKDPSINTTMSANGNLTATSAASYTRHNDYPHLPVFSEQLVRLSSQTSLPFIRRVMEEDTDPCLRLSQAPGLTWLARRQASASVLDGEVVIEPLFVGGIVPDERALRTDYGALPAASCTLCSAPLLNVTSIMEGTPHVSSVDAGTHRLHSTARTNPTTRRSFPSLFQTLRRGHADRSRTLPSDDPKEKAPVSESTSSSPGLNESLPIPTHYFRLSEQASNRYLLCSQHCLYRLRAICAIWAFIRALERAIVLEGKDESDMLRPSSILPLTDLSDKPSVPDADSSNSNATEPAKETKTNNDPIPNPDTSKSGDMQKSEGSEAPSDPSFTEGSPSSPKTPSPVIPAARTSFTGRNDRQGLKWEESLWMEVLRYKEVVWKARVGMDLENLYIQFKDWYVMLANSDYEEKHDEPSPYPLSDNQPQASSGFAKRRTETHRAPPPPKSESDRVAEQIREIQEKLRRR</sequence>
<accession>A0AAJ6CM21</accession>
<dbReference type="CDD" id="cd21044">
    <property type="entry name" value="Rab11BD_RAB3IP_like"/>
    <property type="match status" value="1"/>
</dbReference>
<feature type="coiled-coil region" evidence="2">
    <location>
        <begin position="222"/>
        <end position="299"/>
    </location>
</feature>
<organism evidence="5 6">
    <name type="scientific">Malassezia arunalokei</name>
    <dbReference type="NCBI Taxonomy" id="1514897"/>
    <lineage>
        <taxon>Eukaryota</taxon>
        <taxon>Fungi</taxon>
        <taxon>Dikarya</taxon>
        <taxon>Basidiomycota</taxon>
        <taxon>Ustilaginomycotina</taxon>
        <taxon>Malasseziomycetes</taxon>
        <taxon>Malasseziales</taxon>
        <taxon>Malasseziaceae</taxon>
        <taxon>Malassezia</taxon>
    </lineage>
</organism>
<proteinExistence type="predicted"/>
<dbReference type="PANTHER" id="PTHR14430:SF0">
    <property type="entry name" value="SEC2P DOMAIN-CONTAINING PROTEIN"/>
    <property type="match status" value="1"/>
</dbReference>
<feature type="compositionally biased region" description="Basic and acidic residues" evidence="3">
    <location>
        <begin position="525"/>
        <end position="543"/>
    </location>
</feature>
<dbReference type="AlphaFoldDB" id="A0AAJ6CM21"/>
<feature type="domain" description="GDP/GTP exchange factor Sec2 N-terminal" evidence="4">
    <location>
        <begin position="159"/>
        <end position="291"/>
    </location>
</feature>
<feature type="compositionally biased region" description="Acidic residues" evidence="3">
    <location>
        <begin position="83"/>
        <end position="92"/>
    </location>
</feature>
<feature type="region of interest" description="Disordered" evidence="3">
    <location>
        <begin position="491"/>
        <end position="558"/>
    </location>
</feature>
<feature type="compositionally biased region" description="Polar residues" evidence="3">
    <location>
        <begin position="31"/>
        <end position="62"/>
    </location>
</feature>
<dbReference type="EMBL" id="CP119917">
    <property type="protein sequence ID" value="WFD15158.1"/>
    <property type="molecule type" value="Genomic_DNA"/>
</dbReference>
<keyword evidence="1 2" id="KW-0175">Coiled coil</keyword>
<keyword evidence="6" id="KW-1185">Reference proteome</keyword>
<dbReference type="SUPFAM" id="SSF144284">
    <property type="entry name" value="Sec2 N-terminal region"/>
    <property type="match status" value="1"/>
</dbReference>
<evidence type="ECO:0000313" key="5">
    <source>
        <dbReference type="EMBL" id="WFD15158.1"/>
    </source>
</evidence>
<evidence type="ECO:0000256" key="3">
    <source>
        <dbReference type="SAM" id="MobiDB-lite"/>
    </source>
</evidence>
<feature type="region of interest" description="Disordered" evidence="3">
    <location>
        <begin position="1"/>
        <end position="120"/>
    </location>
</feature>
<dbReference type="GO" id="GO:0051286">
    <property type="term" value="C:cell tip"/>
    <property type="evidence" value="ECO:0007669"/>
    <property type="project" value="TreeGrafter"/>
</dbReference>
<dbReference type="InterPro" id="IPR009449">
    <property type="entry name" value="Sec2_N"/>
</dbReference>
<feature type="compositionally biased region" description="Polar residues" evidence="3">
    <location>
        <begin position="545"/>
        <end position="554"/>
    </location>
</feature>
<feature type="region of interest" description="Disordered" evidence="3">
    <location>
        <begin position="758"/>
        <end position="801"/>
    </location>
</feature>
<gene>
    <name evidence="5" type="ORF">MARU1_001173</name>
</gene>
<dbReference type="InterPro" id="IPR040351">
    <property type="entry name" value="RAB3IL/RAB3IP/Sec2"/>
</dbReference>
<evidence type="ECO:0000256" key="2">
    <source>
        <dbReference type="SAM" id="Coils"/>
    </source>
</evidence>
<dbReference type="PANTHER" id="PTHR14430">
    <property type="entry name" value="RABIN3-RELATED"/>
    <property type="match status" value="1"/>
</dbReference>
<feature type="region of interest" description="Disordered" evidence="3">
    <location>
        <begin position="620"/>
        <end position="703"/>
    </location>
</feature>